<gene>
    <name evidence="1" type="ORF">GTA51_19880</name>
</gene>
<dbReference type="OrthoDB" id="784829at2"/>
<evidence type="ECO:0008006" key="3">
    <source>
        <dbReference type="Google" id="ProtNLM"/>
    </source>
</evidence>
<sequence>MTQTATSTHNKIKPAAAAMSIVNKAKILRDNAGAVYIQHQVDDGGTRFSPLYDGQFEDWLHLTYLNNTGDFLPMSLVKSIFHVIAARSTTAPCVGDVFLRHGFVNGKQYLDLANEASEIIELDEHGWRMAAGFPVAFRRTPTQRAMATPARDGDATRLFDFLNVDSAEDRMLILATACVMLCPQLERPVLSLIGAAGSAKTSAARFLRTIIDPTDPIYNDYRPDRRELSLVFHLNALPVLDNLSPIPPFVSDMLCKAVTGGGFQARAHYTNASVVAYSYRRGMILTSIQIPTAAPDFLSRAVVIEMNRLTEADQCRGLGLTDRFEDALPGILGGILDVVVEAKKILPQLKPVALPRLMDFGHFGAAVAEIVGFGAAQFLEAVRENGRRYRKRGSGSAAPSGHEPLLTAILKLVGGGGGFDGITSELLDAIQPYAPTSLGNGQRWPDSAEKLGVAIGKIRADLADNGFEIIKKASRWGTRIVIHAQEPTVACIVEEPASPFAGEGAGPVNSVPEADCGPNCQDDHDSWITEIPVQVVPETVEASLLVGDQSLPNEPDQEDAAPATETPCQSQSCLQCSNCMRVHGDEFFCGIEMAGDIREDVEAAIACPSFLSSSQSAFIEDWDEGAYISAF</sequence>
<dbReference type="Proteomes" id="UP000482487">
    <property type="component" value="Unassembled WGS sequence"/>
</dbReference>
<dbReference type="AlphaFoldDB" id="A0A7C9N7Q1"/>
<reference evidence="1 2" key="1">
    <citation type="submission" date="2020-01" db="EMBL/GenBank/DDBJ databases">
        <title>Genome sequence of Desulfovibrio aerotolerans DSM 16695(T).</title>
        <authorList>
            <person name="Karnachuk O."/>
            <person name="Avakyan M."/>
            <person name="Mardanov A."/>
            <person name="Kadnikov V."/>
            <person name="Ravin N."/>
        </authorList>
    </citation>
    <scope>NUCLEOTIDE SEQUENCE [LARGE SCALE GENOMIC DNA]</scope>
    <source>
        <strain evidence="1 2">DSM 16695</strain>
    </source>
</reference>
<organism evidence="1 2">
    <name type="scientific">Solidesulfovibrio aerotolerans</name>
    <dbReference type="NCBI Taxonomy" id="295255"/>
    <lineage>
        <taxon>Bacteria</taxon>
        <taxon>Pseudomonadati</taxon>
        <taxon>Thermodesulfobacteriota</taxon>
        <taxon>Desulfovibrionia</taxon>
        <taxon>Desulfovibrionales</taxon>
        <taxon>Desulfovibrionaceae</taxon>
        <taxon>Solidesulfovibrio</taxon>
    </lineage>
</organism>
<dbReference type="RefSeq" id="WP_160964232.1">
    <property type="nucleotide sequence ID" value="NZ_WVUD01000083.1"/>
</dbReference>
<evidence type="ECO:0000313" key="2">
    <source>
        <dbReference type="Proteomes" id="UP000482487"/>
    </source>
</evidence>
<comment type="caution">
    <text evidence="1">The sequence shown here is derived from an EMBL/GenBank/DDBJ whole genome shotgun (WGS) entry which is preliminary data.</text>
</comment>
<keyword evidence="2" id="KW-1185">Reference proteome</keyword>
<accession>A0A7C9N7Q1</accession>
<name>A0A7C9N7Q1_9BACT</name>
<proteinExistence type="predicted"/>
<evidence type="ECO:0000313" key="1">
    <source>
        <dbReference type="EMBL" id="MYL85355.1"/>
    </source>
</evidence>
<protein>
    <recommendedName>
        <fullName evidence="3">ATP-binding protein</fullName>
    </recommendedName>
</protein>
<dbReference type="EMBL" id="WVUD01000083">
    <property type="protein sequence ID" value="MYL85355.1"/>
    <property type="molecule type" value="Genomic_DNA"/>
</dbReference>